<feature type="region of interest" description="Disordered" evidence="1">
    <location>
        <begin position="86"/>
        <end position="118"/>
    </location>
</feature>
<reference evidence="2 3" key="1">
    <citation type="submission" date="2024-04" db="EMBL/GenBank/DDBJ databases">
        <authorList>
            <person name="Fracassetti M."/>
        </authorList>
    </citation>
    <scope>NUCLEOTIDE SEQUENCE [LARGE SCALE GENOMIC DNA]</scope>
</reference>
<gene>
    <name evidence="2" type="ORF">LTRI10_LOCUS35476</name>
</gene>
<dbReference type="Proteomes" id="UP001497516">
    <property type="component" value="Chromosome 6"/>
</dbReference>
<sequence>MVLTGLTHLALIADDAHQSRRRRRPSITVLVVHDAHRSCRRRSPIPPPTTLIADGSHRSRRPLRSPLSPPRRLSPMMLTNIVANGAHHPRHSSSTALAARGAHRSRRPRLPPVSLSRRSSPMALTGLVAYDTHHLRHSRRSSHLCDTLIRPLLATWLECLDVARKSMTRGELTHEVMTPPPQTC</sequence>
<protein>
    <submittedName>
        <fullName evidence="2">Uncharacterized protein</fullName>
    </submittedName>
</protein>
<evidence type="ECO:0000256" key="1">
    <source>
        <dbReference type="SAM" id="MobiDB-lite"/>
    </source>
</evidence>
<evidence type="ECO:0000313" key="2">
    <source>
        <dbReference type="EMBL" id="CAL1395016.1"/>
    </source>
</evidence>
<accession>A0AAV2F9T7</accession>
<organism evidence="2 3">
    <name type="scientific">Linum trigynum</name>
    <dbReference type="NCBI Taxonomy" id="586398"/>
    <lineage>
        <taxon>Eukaryota</taxon>
        <taxon>Viridiplantae</taxon>
        <taxon>Streptophyta</taxon>
        <taxon>Embryophyta</taxon>
        <taxon>Tracheophyta</taxon>
        <taxon>Spermatophyta</taxon>
        <taxon>Magnoliopsida</taxon>
        <taxon>eudicotyledons</taxon>
        <taxon>Gunneridae</taxon>
        <taxon>Pentapetalae</taxon>
        <taxon>rosids</taxon>
        <taxon>fabids</taxon>
        <taxon>Malpighiales</taxon>
        <taxon>Linaceae</taxon>
        <taxon>Linum</taxon>
    </lineage>
</organism>
<feature type="compositionally biased region" description="Low complexity" evidence="1">
    <location>
        <begin position="64"/>
        <end position="73"/>
    </location>
</feature>
<keyword evidence="3" id="KW-1185">Reference proteome</keyword>
<dbReference type="EMBL" id="OZ034819">
    <property type="protein sequence ID" value="CAL1395016.1"/>
    <property type="molecule type" value="Genomic_DNA"/>
</dbReference>
<proteinExistence type="predicted"/>
<dbReference type="AlphaFoldDB" id="A0AAV2F9T7"/>
<name>A0AAV2F9T7_9ROSI</name>
<feature type="region of interest" description="Disordered" evidence="1">
    <location>
        <begin position="39"/>
        <end position="73"/>
    </location>
</feature>
<evidence type="ECO:0000313" key="3">
    <source>
        <dbReference type="Proteomes" id="UP001497516"/>
    </source>
</evidence>